<evidence type="ECO:0000256" key="6">
    <source>
        <dbReference type="ARBA" id="ARBA00022989"/>
    </source>
</evidence>
<dbReference type="PANTHER" id="PTHR30269:SF37">
    <property type="entry name" value="MEMBRANE TRANSPORTER PROTEIN"/>
    <property type="match status" value="1"/>
</dbReference>
<keyword evidence="7 8" id="KW-0472">Membrane</keyword>
<gene>
    <name evidence="10" type="ORF">JJ685_21930</name>
</gene>
<dbReference type="InterPro" id="IPR052017">
    <property type="entry name" value="TSUP"/>
</dbReference>
<evidence type="ECO:0000256" key="2">
    <source>
        <dbReference type="ARBA" id="ARBA00009142"/>
    </source>
</evidence>
<feature type="transmembrane region" description="Helical" evidence="8">
    <location>
        <begin position="139"/>
        <end position="161"/>
    </location>
</feature>
<keyword evidence="4 8" id="KW-1003">Cell membrane</keyword>
<keyword evidence="6 8" id="KW-1133">Transmembrane helix</keyword>
<dbReference type="InterPro" id="IPR002781">
    <property type="entry name" value="TM_pro_TauE-like"/>
</dbReference>
<feature type="transmembrane region" description="Helical" evidence="8">
    <location>
        <begin position="96"/>
        <end position="118"/>
    </location>
</feature>
<keyword evidence="11" id="KW-1185">Reference proteome</keyword>
<feature type="transmembrane region" description="Helical" evidence="8">
    <location>
        <begin position="195"/>
        <end position="217"/>
    </location>
</feature>
<keyword evidence="5 8" id="KW-0812">Transmembrane</keyword>
<feature type="transmembrane region" description="Helical" evidence="8">
    <location>
        <begin position="167"/>
        <end position="183"/>
    </location>
</feature>
<feature type="transmembrane region" description="Helical" evidence="8">
    <location>
        <begin position="73"/>
        <end position="90"/>
    </location>
</feature>
<dbReference type="Proteomes" id="UP000599109">
    <property type="component" value="Unassembled WGS sequence"/>
</dbReference>
<feature type="transmembrane region" description="Helical" evidence="8">
    <location>
        <begin position="264"/>
        <end position="284"/>
    </location>
</feature>
<feature type="transmembrane region" description="Helical" evidence="8">
    <location>
        <begin position="291"/>
        <end position="309"/>
    </location>
</feature>
<evidence type="ECO:0000256" key="3">
    <source>
        <dbReference type="ARBA" id="ARBA00022448"/>
    </source>
</evidence>
<name>A0A937CWG1_9BURK</name>
<keyword evidence="3" id="KW-0813">Transport</keyword>
<comment type="caution">
    <text evidence="10">The sequence shown here is derived from an EMBL/GenBank/DDBJ whole genome shotgun (WGS) entry which is preliminary data.</text>
</comment>
<evidence type="ECO:0000256" key="7">
    <source>
        <dbReference type="ARBA" id="ARBA00023136"/>
    </source>
</evidence>
<evidence type="ECO:0000313" key="11">
    <source>
        <dbReference type="Proteomes" id="UP000599109"/>
    </source>
</evidence>
<evidence type="ECO:0000256" key="1">
    <source>
        <dbReference type="ARBA" id="ARBA00004651"/>
    </source>
</evidence>
<evidence type="ECO:0000256" key="5">
    <source>
        <dbReference type="ARBA" id="ARBA00022692"/>
    </source>
</evidence>
<reference evidence="10 11" key="1">
    <citation type="journal article" date="2017" name="Int. J. Syst. Evol. Microbiol.">
        <title>Ramlibacter monticola sp. nov., isolated from forest soil.</title>
        <authorList>
            <person name="Chaudhary D.K."/>
            <person name="Kim J."/>
        </authorList>
    </citation>
    <scope>NUCLEOTIDE SEQUENCE [LARGE SCALE GENOMIC DNA]</scope>
    <source>
        <strain evidence="10 11">KACC 19175</strain>
    </source>
</reference>
<dbReference type="PANTHER" id="PTHR30269">
    <property type="entry name" value="TRANSMEMBRANE PROTEIN YFCA"/>
    <property type="match status" value="1"/>
</dbReference>
<feature type="compositionally biased region" description="Basic residues" evidence="9">
    <location>
        <begin position="1"/>
        <end position="16"/>
    </location>
</feature>
<evidence type="ECO:0000256" key="4">
    <source>
        <dbReference type="ARBA" id="ARBA00022475"/>
    </source>
</evidence>
<comment type="similarity">
    <text evidence="2 8">Belongs to the 4-toluene sulfonate uptake permease (TSUP) (TC 2.A.102) family.</text>
</comment>
<feature type="region of interest" description="Disordered" evidence="9">
    <location>
        <begin position="1"/>
        <end position="27"/>
    </location>
</feature>
<proteinExistence type="inferred from homology"/>
<dbReference type="Pfam" id="PF01925">
    <property type="entry name" value="TauE"/>
    <property type="match status" value="1"/>
</dbReference>
<dbReference type="EMBL" id="JAEQNE010000006">
    <property type="protein sequence ID" value="MBL0393812.1"/>
    <property type="molecule type" value="Genomic_DNA"/>
</dbReference>
<evidence type="ECO:0000313" key="10">
    <source>
        <dbReference type="EMBL" id="MBL0393812.1"/>
    </source>
</evidence>
<evidence type="ECO:0000256" key="9">
    <source>
        <dbReference type="SAM" id="MobiDB-lite"/>
    </source>
</evidence>
<sequence>MGRRRLRRSGRGRLRRGGAGEPHREQARECGIFHRRDDAEGGRGALEKSQVRRGHGVPCGPGRPAPECAAVEYLFVLVVGLAAGTLGGVVGTGSSIVLMPVLVLLFGARQAVPIMAIAAIMGNAGRVIAWRRDIDWRACLAYCATAVPGAVLGASLLLAIPPGVAELALGVFFLSLIPLRRWLARRSFRLTRLHLALLGGPMGVLTGLVVSTGPMTVPLFTFYGLERGGLLGTEAAASIGMYASKVATFQALGALPAPVVLDGLIVGSSLMAGSFVGRAIVLALTPGAYRTLVDGLMLCSGLTLLWAAVR</sequence>
<evidence type="ECO:0000256" key="8">
    <source>
        <dbReference type="RuleBase" id="RU363041"/>
    </source>
</evidence>
<organism evidence="10 11">
    <name type="scientific">Ramlibacter monticola</name>
    <dbReference type="NCBI Taxonomy" id="1926872"/>
    <lineage>
        <taxon>Bacteria</taxon>
        <taxon>Pseudomonadati</taxon>
        <taxon>Pseudomonadota</taxon>
        <taxon>Betaproteobacteria</taxon>
        <taxon>Burkholderiales</taxon>
        <taxon>Comamonadaceae</taxon>
        <taxon>Ramlibacter</taxon>
    </lineage>
</organism>
<dbReference type="GO" id="GO:0005886">
    <property type="term" value="C:plasma membrane"/>
    <property type="evidence" value="ECO:0007669"/>
    <property type="project" value="UniProtKB-SubCell"/>
</dbReference>
<protein>
    <recommendedName>
        <fullName evidence="8">Probable membrane transporter protein</fullName>
    </recommendedName>
</protein>
<accession>A0A937CWG1</accession>
<comment type="subcellular location">
    <subcellularLocation>
        <location evidence="1 8">Cell membrane</location>
        <topology evidence="1 8">Multi-pass membrane protein</topology>
    </subcellularLocation>
</comment>
<dbReference type="AlphaFoldDB" id="A0A937CWG1"/>